<dbReference type="InterPro" id="IPR036291">
    <property type="entry name" value="NAD(P)-bd_dom_sf"/>
</dbReference>
<evidence type="ECO:0008006" key="3">
    <source>
        <dbReference type="Google" id="ProtNLM"/>
    </source>
</evidence>
<dbReference type="SUPFAM" id="SSF51735">
    <property type="entry name" value="NAD(P)-binding Rossmann-fold domains"/>
    <property type="match status" value="1"/>
</dbReference>
<organism evidence="1 2">
    <name type="scientific">Phytohabitans houttuyneae</name>
    <dbReference type="NCBI Taxonomy" id="1076126"/>
    <lineage>
        <taxon>Bacteria</taxon>
        <taxon>Bacillati</taxon>
        <taxon>Actinomycetota</taxon>
        <taxon>Actinomycetes</taxon>
        <taxon>Micromonosporales</taxon>
        <taxon>Micromonosporaceae</taxon>
    </lineage>
</organism>
<sequence>MTARTEPYRVVVWGPGYTGSQALREIARRPELRLVGCLAYSPAKVGRDAMELVGEAPAGVAVVDDPRAIYDLDADVVLYAGRALPDESSRHEEITTLLRGGKNVVTSTAYFFPWQRGEEYVAPLEAACAEGGTTLHGTGIHPGWFVERFALTATSLCTVVHAVHLREICDLSHHAGETIAAIGFGQPPERLGTRTRKTLLSRYYFECIAGLAHHLGLQVDRMAADVRYLTSERDVDGAAVTVRAGTVGALDGTWTGYAGDSPVVTIRELWYLDRDLVDGAVDLVSGDMYEVEVKGLPVDVRTRADLTTSDARDVFGVDDRQSAANLATAVQLVQTIPAVVAAPPGILLAPGFAYPAADLRTIPDVLGRRPVPIPEEIR</sequence>
<protein>
    <recommendedName>
        <fullName evidence="3">Dihydrodipicolinate reductase</fullName>
    </recommendedName>
</protein>
<reference evidence="1 2" key="1">
    <citation type="submission" date="2020-03" db="EMBL/GenBank/DDBJ databases">
        <title>Whole genome shotgun sequence of Phytohabitans houttuyneae NBRC 108639.</title>
        <authorList>
            <person name="Komaki H."/>
            <person name="Tamura T."/>
        </authorList>
    </citation>
    <scope>NUCLEOTIDE SEQUENCE [LARGE SCALE GENOMIC DNA]</scope>
    <source>
        <strain evidence="1 2">NBRC 108639</strain>
    </source>
</reference>
<dbReference type="Gene3D" id="3.40.50.720">
    <property type="entry name" value="NAD(P)-binding Rossmann-like Domain"/>
    <property type="match status" value="1"/>
</dbReference>
<dbReference type="AlphaFoldDB" id="A0A6V8KEX9"/>
<comment type="caution">
    <text evidence="1">The sequence shown here is derived from an EMBL/GenBank/DDBJ whole genome shotgun (WGS) entry which is preliminary data.</text>
</comment>
<dbReference type="CDD" id="cd24146">
    <property type="entry name" value="nat-AmDH_N_like"/>
    <property type="match status" value="1"/>
</dbReference>
<dbReference type="Proteomes" id="UP000482800">
    <property type="component" value="Unassembled WGS sequence"/>
</dbReference>
<name>A0A6V8KEX9_9ACTN</name>
<accession>A0A6V8KEX9</accession>
<reference evidence="1 2" key="2">
    <citation type="submission" date="2020-03" db="EMBL/GenBank/DDBJ databases">
        <authorList>
            <person name="Ichikawa N."/>
            <person name="Kimura A."/>
            <person name="Kitahashi Y."/>
            <person name="Uohara A."/>
        </authorList>
    </citation>
    <scope>NUCLEOTIDE SEQUENCE [LARGE SCALE GENOMIC DNA]</scope>
    <source>
        <strain evidence="1 2">NBRC 108639</strain>
    </source>
</reference>
<gene>
    <name evidence="1" type="ORF">Phou_065440</name>
</gene>
<evidence type="ECO:0000313" key="2">
    <source>
        <dbReference type="Proteomes" id="UP000482800"/>
    </source>
</evidence>
<evidence type="ECO:0000313" key="1">
    <source>
        <dbReference type="EMBL" id="GFJ82364.1"/>
    </source>
</evidence>
<keyword evidence="2" id="KW-1185">Reference proteome</keyword>
<dbReference type="RefSeq" id="WP_173062771.1">
    <property type="nucleotide sequence ID" value="NZ_BAABGO010000054.1"/>
</dbReference>
<dbReference type="EMBL" id="BLPF01000002">
    <property type="protein sequence ID" value="GFJ82364.1"/>
    <property type="molecule type" value="Genomic_DNA"/>
</dbReference>
<proteinExistence type="predicted"/>